<dbReference type="GO" id="GO:0000976">
    <property type="term" value="F:transcription cis-regulatory region binding"/>
    <property type="evidence" value="ECO:0007669"/>
    <property type="project" value="TreeGrafter"/>
</dbReference>
<sequence length="296" mass="34493">MMEDRDWLILQVLYEQKNITKTAQALFISQPALTARLRHIEEEFGIKIAYRTSKGVHFTPQGEYLAKSSAEMLLKLRQIKENITNMDSTVSGTLRLGASNYFTMYMLPRLLKLFKEQYPNVEFKVVTTWSREVFNLVHNQEIHVGFVSSDYGWQDRRYLLFEEPICIASKDEINIKDLPKLPRISYQTDALIKAVIDKWWRENFSEPPLISMEVDKLATCKEMVINGLGYAIMPSIIVKAAKDLHKVILTDKEGQPLLRHAWMLYHEELLEMNIVKAFVSFVESIDFKKVILDQIK</sequence>
<keyword evidence="2" id="KW-0805">Transcription regulation</keyword>
<dbReference type="Gene3D" id="1.10.10.10">
    <property type="entry name" value="Winged helix-like DNA-binding domain superfamily/Winged helix DNA-binding domain"/>
    <property type="match status" value="1"/>
</dbReference>
<dbReference type="CDD" id="cd05466">
    <property type="entry name" value="PBP2_LTTR_substrate"/>
    <property type="match status" value="1"/>
</dbReference>
<protein>
    <submittedName>
        <fullName evidence="6">DNA-binding transcriptional regulator, LysR family</fullName>
    </submittedName>
</protein>
<feature type="domain" description="HTH lysR-type" evidence="5">
    <location>
        <begin position="2"/>
        <end position="59"/>
    </location>
</feature>
<dbReference type="Proteomes" id="UP000243333">
    <property type="component" value="Unassembled WGS sequence"/>
</dbReference>
<dbReference type="RefSeq" id="WP_245690312.1">
    <property type="nucleotide sequence ID" value="NZ_FNBU01000008.1"/>
</dbReference>
<evidence type="ECO:0000256" key="2">
    <source>
        <dbReference type="ARBA" id="ARBA00023015"/>
    </source>
</evidence>
<dbReference type="InterPro" id="IPR036390">
    <property type="entry name" value="WH_DNA-bd_sf"/>
</dbReference>
<keyword evidence="3 6" id="KW-0238">DNA-binding</keyword>
<dbReference type="InterPro" id="IPR036388">
    <property type="entry name" value="WH-like_DNA-bd_sf"/>
</dbReference>
<evidence type="ECO:0000256" key="1">
    <source>
        <dbReference type="ARBA" id="ARBA00009437"/>
    </source>
</evidence>
<proteinExistence type="inferred from homology"/>
<comment type="similarity">
    <text evidence="1">Belongs to the LysR transcriptional regulatory family.</text>
</comment>
<name>A0A1G7KHN8_9FIRM</name>
<evidence type="ECO:0000256" key="4">
    <source>
        <dbReference type="ARBA" id="ARBA00023163"/>
    </source>
</evidence>
<organism evidence="6 7">
    <name type="scientific">Sporolituus thermophilus DSM 23256</name>
    <dbReference type="NCBI Taxonomy" id="1123285"/>
    <lineage>
        <taxon>Bacteria</taxon>
        <taxon>Bacillati</taxon>
        <taxon>Bacillota</taxon>
        <taxon>Negativicutes</taxon>
        <taxon>Selenomonadales</taxon>
        <taxon>Sporomusaceae</taxon>
        <taxon>Sporolituus</taxon>
    </lineage>
</organism>
<keyword evidence="7" id="KW-1185">Reference proteome</keyword>
<dbReference type="GO" id="GO:0003700">
    <property type="term" value="F:DNA-binding transcription factor activity"/>
    <property type="evidence" value="ECO:0007669"/>
    <property type="project" value="InterPro"/>
</dbReference>
<dbReference type="Gene3D" id="3.40.190.290">
    <property type="match status" value="1"/>
</dbReference>
<dbReference type="PRINTS" id="PR00039">
    <property type="entry name" value="HTHLYSR"/>
</dbReference>
<reference evidence="7" key="1">
    <citation type="submission" date="2016-10" db="EMBL/GenBank/DDBJ databases">
        <authorList>
            <person name="Varghese N."/>
            <person name="Submissions S."/>
        </authorList>
    </citation>
    <scope>NUCLEOTIDE SEQUENCE [LARGE SCALE GENOMIC DNA]</scope>
    <source>
        <strain evidence="7">DSM 23256</strain>
    </source>
</reference>
<dbReference type="Pfam" id="PF00126">
    <property type="entry name" value="HTH_1"/>
    <property type="match status" value="1"/>
</dbReference>
<dbReference type="STRING" id="1123285.SAMN05660235_01342"/>
<evidence type="ECO:0000313" key="6">
    <source>
        <dbReference type="EMBL" id="SDF36655.1"/>
    </source>
</evidence>
<dbReference type="SUPFAM" id="SSF53850">
    <property type="entry name" value="Periplasmic binding protein-like II"/>
    <property type="match status" value="1"/>
</dbReference>
<gene>
    <name evidence="6" type="ORF">SAMN05660235_01342</name>
</gene>
<evidence type="ECO:0000256" key="3">
    <source>
        <dbReference type="ARBA" id="ARBA00023125"/>
    </source>
</evidence>
<accession>A0A1G7KHN8</accession>
<evidence type="ECO:0000259" key="5">
    <source>
        <dbReference type="PROSITE" id="PS50931"/>
    </source>
</evidence>
<dbReference type="Pfam" id="PF03466">
    <property type="entry name" value="LysR_substrate"/>
    <property type="match status" value="1"/>
</dbReference>
<dbReference type="SUPFAM" id="SSF46785">
    <property type="entry name" value="Winged helix' DNA-binding domain"/>
    <property type="match status" value="1"/>
</dbReference>
<dbReference type="InterPro" id="IPR005119">
    <property type="entry name" value="LysR_subst-bd"/>
</dbReference>
<evidence type="ECO:0000313" key="7">
    <source>
        <dbReference type="Proteomes" id="UP000243333"/>
    </source>
</evidence>
<dbReference type="PANTHER" id="PTHR30126:SF78">
    <property type="entry name" value="HTH LYSR-TYPE DOMAIN-CONTAINING PROTEIN"/>
    <property type="match status" value="1"/>
</dbReference>
<dbReference type="EMBL" id="FNBU01000008">
    <property type="protein sequence ID" value="SDF36655.1"/>
    <property type="molecule type" value="Genomic_DNA"/>
</dbReference>
<dbReference type="InterPro" id="IPR000847">
    <property type="entry name" value="LysR_HTH_N"/>
</dbReference>
<dbReference type="AlphaFoldDB" id="A0A1G7KHN8"/>
<dbReference type="PANTHER" id="PTHR30126">
    <property type="entry name" value="HTH-TYPE TRANSCRIPTIONAL REGULATOR"/>
    <property type="match status" value="1"/>
</dbReference>
<keyword evidence="4" id="KW-0804">Transcription</keyword>
<dbReference type="PROSITE" id="PS50931">
    <property type="entry name" value="HTH_LYSR"/>
    <property type="match status" value="1"/>
</dbReference>